<organism evidence="8 9">
    <name type="scientific">Diaporthe vaccinii</name>
    <dbReference type="NCBI Taxonomy" id="105482"/>
    <lineage>
        <taxon>Eukaryota</taxon>
        <taxon>Fungi</taxon>
        <taxon>Dikarya</taxon>
        <taxon>Ascomycota</taxon>
        <taxon>Pezizomycotina</taxon>
        <taxon>Sordariomycetes</taxon>
        <taxon>Sordariomycetidae</taxon>
        <taxon>Diaporthales</taxon>
        <taxon>Diaporthaceae</taxon>
        <taxon>Diaporthe</taxon>
        <taxon>Diaporthe eres species complex</taxon>
    </lineage>
</organism>
<protein>
    <recommendedName>
        <fullName evidence="7">Rhodopsin domain-containing protein</fullName>
    </recommendedName>
</protein>
<accession>A0ABR4EIS6</accession>
<feature type="transmembrane region" description="Helical" evidence="6">
    <location>
        <begin position="180"/>
        <end position="197"/>
    </location>
</feature>
<feature type="transmembrane region" description="Helical" evidence="6">
    <location>
        <begin position="12"/>
        <end position="35"/>
    </location>
</feature>
<sequence>MGFKVFQIADQGAYFVVLIFCAFSCVAALSLRFVATHRSNRKPGAEDWFALVAVLLFLARVGFMLDCLVVINGRNLDLTIDPQSFEKIFKMVITTTITTMLDQTFAKLSICALYRRIFGVNQVYRRWVYIFAAAQCAICLALVCMQLLLCRPFHKFWDWLVPGECTPWTTLLLVTEPPNSLVDFGLVALAMSMIRPMQLKPNAKWKLRFLFGLGSLAGIFGFIKIGLAYNPNPLGKSEPLLV</sequence>
<evidence type="ECO:0000256" key="4">
    <source>
        <dbReference type="ARBA" id="ARBA00023136"/>
    </source>
</evidence>
<keyword evidence="9" id="KW-1185">Reference proteome</keyword>
<evidence type="ECO:0000256" key="3">
    <source>
        <dbReference type="ARBA" id="ARBA00022989"/>
    </source>
</evidence>
<evidence type="ECO:0000256" key="2">
    <source>
        <dbReference type="ARBA" id="ARBA00022692"/>
    </source>
</evidence>
<proteinExistence type="inferred from homology"/>
<gene>
    <name evidence="8" type="ORF">FJTKL_10962</name>
</gene>
<evidence type="ECO:0000313" key="9">
    <source>
        <dbReference type="Proteomes" id="UP001600888"/>
    </source>
</evidence>
<dbReference type="PANTHER" id="PTHR33048">
    <property type="entry name" value="PTH11-LIKE INTEGRAL MEMBRANE PROTEIN (AFU_ORTHOLOGUE AFUA_5G11245)"/>
    <property type="match status" value="1"/>
</dbReference>
<dbReference type="Pfam" id="PF20684">
    <property type="entry name" value="Fung_rhodopsin"/>
    <property type="match status" value="1"/>
</dbReference>
<dbReference type="Proteomes" id="UP001600888">
    <property type="component" value="Unassembled WGS sequence"/>
</dbReference>
<comment type="subcellular location">
    <subcellularLocation>
        <location evidence="1">Membrane</location>
        <topology evidence="1">Multi-pass membrane protein</topology>
    </subcellularLocation>
</comment>
<evidence type="ECO:0000256" key="6">
    <source>
        <dbReference type="SAM" id="Phobius"/>
    </source>
</evidence>
<comment type="similarity">
    <text evidence="5">Belongs to the SAT4 family.</text>
</comment>
<reference evidence="8 9" key="1">
    <citation type="submission" date="2024-03" db="EMBL/GenBank/DDBJ databases">
        <title>A high-quality draft genome sequence of Diaporthe vaccinii, a causative agent of upright dieback and viscid rot disease in cranberry plants.</title>
        <authorList>
            <person name="Sarrasin M."/>
            <person name="Lang B.F."/>
            <person name="Burger G."/>
        </authorList>
    </citation>
    <scope>NUCLEOTIDE SEQUENCE [LARGE SCALE GENOMIC DNA]</scope>
    <source>
        <strain evidence="8 9">IS7</strain>
    </source>
</reference>
<keyword evidence="2 6" id="KW-0812">Transmembrane</keyword>
<evidence type="ECO:0000256" key="1">
    <source>
        <dbReference type="ARBA" id="ARBA00004141"/>
    </source>
</evidence>
<feature type="domain" description="Rhodopsin" evidence="7">
    <location>
        <begin position="31"/>
        <end position="225"/>
    </location>
</feature>
<feature type="transmembrane region" description="Helical" evidence="6">
    <location>
        <begin position="209"/>
        <end position="229"/>
    </location>
</feature>
<keyword evidence="3 6" id="KW-1133">Transmembrane helix</keyword>
<dbReference type="InterPro" id="IPR049326">
    <property type="entry name" value="Rhodopsin_dom_fungi"/>
</dbReference>
<dbReference type="PANTHER" id="PTHR33048:SF47">
    <property type="entry name" value="INTEGRAL MEMBRANE PROTEIN-RELATED"/>
    <property type="match status" value="1"/>
</dbReference>
<dbReference type="InterPro" id="IPR052337">
    <property type="entry name" value="SAT4-like"/>
</dbReference>
<evidence type="ECO:0000259" key="7">
    <source>
        <dbReference type="Pfam" id="PF20684"/>
    </source>
</evidence>
<feature type="transmembrane region" description="Helical" evidence="6">
    <location>
        <begin position="127"/>
        <end position="149"/>
    </location>
</feature>
<evidence type="ECO:0000256" key="5">
    <source>
        <dbReference type="ARBA" id="ARBA00038359"/>
    </source>
</evidence>
<dbReference type="EMBL" id="JBAWTH010000050">
    <property type="protein sequence ID" value="KAL2282352.1"/>
    <property type="molecule type" value="Genomic_DNA"/>
</dbReference>
<name>A0ABR4EIS6_9PEZI</name>
<comment type="caution">
    <text evidence="8">The sequence shown here is derived from an EMBL/GenBank/DDBJ whole genome shotgun (WGS) entry which is preliminary data.</text>
</comment>
<keyword evidence="4 6" id="KW-0472">Membrane</keyword>
<feature type="transmembrane region" description="Helical" evidence="6">
    <location>
        <begin position="47"/>
        <end position="71"/>
    </location>
</feature>
<evidence type="ECO:0000313" key="8">
    <source>
        <dbReference type="EMBL" id="KAL2282352.1"/>
    </source>
</evidence>